<dbReference type="STRING" id="1330018.A0A167K6V3"/>
<evidence type="ECO:0000256" key="4">
    <source>
        <dbReference type="ARBA" id="ARBA00022989"/>
    </source>
</evidence>
<keyword evidence="3 7" id="KW-0812">Transmembrane</keyword>
<dbReference type="GO" id="GO:0016020">
    <property type="term" value="C:membrane"/>
    <property type="evidence" value="ECO:0007669"/>
    <property type="project" value="UniProtKB-SubCell"/>
</dbReference>
<evidence type="ECO:0000256" key="3">
    <source>
        <dbReference type="ARBA" id="ARBA00022692"/>
    </source>
</evidence>
<evidence type="ECO:0000256" key="1">
    <source>
        <dbReference type="ARBA" id="ARBA00004141"/>
    </source>
</evidence>
<feature type="transmembrane region" description="Helical" evidence="7">
    <location>
        <begin position="331"/>
        <end position="352"/>
    </location>
</feature>
<dbReference type="Gene3D" id="1.20.1250.20">
    <property type="entry name" value="MFS general substrate transporter like domains"/>
    <property type="match status" value="2"/>
</dbReference>
<feature type="transmembrane region" description="Helical" evidence="7">
    <location>
        <begin position="104"/>
        <end position="125"/>
    </location>
</feature>
<feature type="transmembrane region" description="Helical" evidence="7">
    <location>
        <begin position="195"/>
        <end position="216"/>
    </location>
</feature>
<feature type="transmembrane region" description="Helical" evidence="7">
    <location>
        <begin position="423"/>
        <end position="441"/>
    </location>
</feature>
<evidence type="ECO:0000256" key="6">
    <source>
        <dbReference type="ARBA" id="ARBA00037968"/>
    </source>
</evidence>
<dbReference type="PANTHER" id="PTHR43791">
    <property type="entry name" value="PERMEASE-RELATED"/>
    <property type="match status" value="1"/>
</dbReference>
<keyword evidence="5 7" id="KW-0472">Membrane</keyword>
<reference evidence="8 9" key="1">
    <citation type="journal article" date="2016" name="Mol. Biol. Evol.">
        <title>Comparative Genomics of Early-Diverging Mushroom-Forming Fungi Provides Insights into the Origins of Lignocellulose Decay Capabilities.</title>
        <authorList>
            <person name="Nagy L.G."/>
            <person name="Riley R."/>
            <person name="Tritt A."/>
            <person name="Adam C."/>
            <person name="Daum C."/>
            <person name="Floudas D."/>
            <person name="Sun H."/>
            <person name="Yadav J.S."/>
            <person name="Pangilinan J."/>
            <person name="Larsson K.H."/>
            <person name="Matsuura K."/>
            <person name="Barry K."/>
            <person name="Labutti K."/>
            <person name="Kuo R."/>
            <person name="Ohm R.A."/>
            <person name="Bhattacharya S.S."/>
            <person name="Shirouzu T."/>
            <person name="Yoshinaga Y."/>
            <person name="Martin F.M."/>
            <person name="Grigoriev I.V."/>
            <person name="Hibbett D.S."/>
        </authorList>
    </citation>
    <scope>NUCLEOTIDE SEQUENCE [LARGE SCALE GENOMIC DNA]</scope>
    <source>
        <strain evidence="8 9">TUFC12733</strain>
    </source>
</reference>
<keyword evidence="4 7" id="KW-1133">Transmembrane helix</keyword>
<accession>A0A167K6V3</accession>
<keyword evidence="2" id="KW-0813">Transport</keyword>
<protein>
    <submittedName>
        <fullName evidence="8">Putative MFS transporter</fullName>
    </submittedName>
</protein>
<organism evidence="8 9">
    <name type="scientific">Calocera viscosa (strain TUFC12733)</name>
    <dbReference type="NCBI Taxonomy" id="1330018"/>
    <lineage>
        <taxon>Eukaryota</taxon>
        <taxon>Fungi</taxon>
        <taxon>Dikarya</taxon>
        <taxon>Basidiomycota</taxon>
        <taxon>Agaricomycotina</taxon>
        <taxon>Dacrymycetes</taxon>
        <taxon>Dacrymycetales</taxon>
        <taxon>Dacrymycetaceae</taxon>
        <taxon>Calocera</taxon>
    </lineage>
</organism>
<feature type="transmembrane region" description="Helical" evidence="7">
    <location>
        <begin position="65"/>
        <end position="84"/>
    </location>
</feature>
<dbReference type="Pfam" id="PF07690">
    <property type="entry name" value="MFS_1"/>
    <property type="match status" value="1"/>
</dbReference>
<dbReference type="AlphaFoldDB" id="A0A167K6V3"/>
<feature type="transmembrane region" description="Helical" evidence="7">
    <location>
        <begin position="132"/>
        <end position="150"/>
    </location>
</feature>
<feature type="transmembrane region" description="Helical" evidence="7">
    <location>
        <begin position="359"/>
        <end position="378"/>
    </location>
</feature>
<feature type="transmembrane region" description="Helical" evidence="7">
    <location>
        <begin position="453"/>
        <end position="472"/>
    </location>
</feature>
<sequence length="542" mass="60001">MAEQRSTKDSVADEKGEVAHHEEMHAHIDAEVLKHADFAAQILGDKQVMVTPEDNARILRKTDQIILVILVWVYFLQILDKSVLGYSAVFGLQTDTHLVGSQYSLIGSVGYFGQIGILPFLTYIMVRVRPRVLMPVLVFCWGASLTGMAGAHDYGGLVATRFLLGLFEAGCLPLFQLIIMSWYRRAEQPLRIAAYYGTNGASTIIGSALAFGLGHIQSPVLHSYQIIFLFFGLLTVVSSFPIRWKLDNSIGEARFLSQEDRLKGIERLRANQQGTGTTEFKWRQAVECLLEPKTYLFFAMTFLLNVAAAVTNTFGPLIINGLGYDPYISSLLNMPFGAVQLIVIFSSVWAAYNFKNKGYILMGICLPVIVGTGLLYGLGRTSNLNGALLFSYYLLAFTFGGNPLILAWMAANTAGHTKKSTVMICYQIASSVGNVVGPLMFNSADKPYYKNGLKGTMACFCVLFGVYILQILNMMYLNRRKEAQRVANGKPAKLRDLSMMNHFEQANDETLAGAEASPHAHLGDQAFLDLTDQQNDEFVYVL</sequence>
<comment type="similarity">
    <text evidence="6">Belongs to the major facilitator superfamily. Allantoate permease family.</text>
</comment>
<dbReference type="SUPFAM" id="SSF103473">
    <property type="entry name" value="MFS general substrate transporter"/>
    <property type="match status" value="1"/>
</dbReference>
<evidence type="ECO:0000313" key="9">
    <source>
        <dbReference type="Proteomes" id="UP000076738"/>
    </source>
</evidence>
<name>A0A167K6V3_CALVF</name>
<proteinExistence type="inferred from homology"/>
<dbReference type="PANTHER" id="PTHR43791:SF16">
    <property type="entry name" value="TRANSPORTER, PUTATIVE (AFU_ORTHOLOGUE AFUA_3G01840)-RELATED"/>
    <property type="match status" value="1"/>
</dbReference>
<dbReference type="OrthoDB" id="6730379at2759"/>
<evidence type="ECO:0000256" key="2">
    <source>
        <dbReference type="ARBA" id="ARBA00022448"/>
    </source>
</evidence>
<gene>
    <name evidence="8" type="ORF">CALVIDRAFT_599991</name>
</gene>
<keyword evidence="9" id="KW-1185">Reference proteome</keyword>
<feature type="transmembrane region" description="Helical" evidence="7">
    <location>
        <begin position="390"/>
        <end position="411"/>
    </location>
</feature>
<evidence type="ECO:0000256" key="7">
    <source>
        <dbReference type="SAM" id="Phobius"/>
    </source>
</evidence>
<comment type="subcellular location">
    <subcellularLocation>
        <location evidence="1">Membrane</location>
        <topology evidence="1">Multi-pass membrane protein</topology>
    </subcellularLocation>
</comment>
<dbReference type="FunFam" id="1.20.1250.20:FF:000064">
    <property type="entry name" value="MFS allantoate transporter"/>
    <property type="match status" value="1"/>
</dbReference>
<evidence type="ECO:0000313" key="8">
    <source>
        <dbReference type="EMBL" id="KZO94327.1"/>
    </source>
</evidence>
<evidence type="ECO:0000256" key="5">
    <source>
        <dbReference type="ARBA" id="ARBA00023136"/>
    </source>
</evidence>
<dbReference type="GO" id="GO:0022857">
    <property type="term" value="F:transmembrane transporter activity"/>
    <property type="evidence" value="ECO:0007669"/>
    <property type="project" value="InterPro"/>
</dbReference>
<dbReference type="InterPro" id="IPR036259">
    <property type="entry name" value="MFS_trans_sf"/>
</dbReference>
<feature type="transmembrane region" description="Helical" evidence="7">
    <location>
        <begin position="295"/>
        <end position="319"/>
    </location>
</feature>
<dbReference type="EMBL" id="KV417295">
    <property type="protein sequence ID" value="KZO94327.1"/>
    <property type="molecule type" value="Genomic_DNA"/>
</dbReference>
<dbReference type="InterPro" id="IPR011701">
    <property type="entry name" value="MFS"/>
</dbReference>
<feature type="transmembrane region" description="Helical" evidence="7">
    <location>
        <begin position="162"/>
        <end position="183"/>
    </location>
</feature>
<feature type="transmembrane region" description="Helical" evidence="7">
    <location>
        <begin position="222"/>
        <end position="242"/>
    </location>
</feature>
<dbReference type="Proteomes" id="UP000076738">
    <property type="component" value="Unassembled WGS sequence"/>
</dbReference>